<evidence type="ECO:0000256" key="1">
    <source>
        <dbReference type="SAM" id="MobiDB-lite"/>
    </source>
</evidence>
<feature type="compositionally biased region" description="Basic and acidic residues" evidence="1">
    <location>
        <begin position="124"/>
        <end position="139"/>
    </location>
</feature>
<organism evidence="2 3">
    <name type="scientific">Nocardia mexicana</name>
    <dbReference type="NCBI Taxonomy" id="279262"/>
    <lineage>
        <taxon>Bacteria</taxon>
        <taxon>Bacillati</taxon>
        <taxon>Actinomycetota</taxon>
        <taxon>Actinomycetes</taxon>
        <taxon>Mycobacteriales</taxon>
        <taxon>Nocardiaceae</taxon>
        <taxon>Nocardia</taxon>
    </lineage>
</organism>
<dbReference type="InterPro" id="IPR008979">
    <property type="entry name" value="Galactose-bd-like_sf"/>
</dbReference>
<gene>
    <name evidence="2" type="ORF">DFR68_102655</name>
</gene>
<feature type="region of interest" description="Disordered" evidence="1">
    <location>
        <begin position="23"/>
        <end position="87"/>
    </location>
</feature>
<comment type="caution">
    <text evidence="2">The sequence shown here is derived from an EMBL/GenBank/DDBJ whole genome shotgun (WGS) entry which is preliminary data.</text>
</comment>
<dbReference type="AlphaFoldDB" id="A0A370HCT3"/>
<sequence>MPDEDPGDVFLRHRGAVLDALLSDPAFGQSTPAPAAPAPDVEPDIGVGAETGAALTGSQPSEPGTGGTYSEPVSAPRRPSGGPKASDRIMALLNGQSPDSQSSGIEFTSDYAETAGNRLAAPPKEAEKSAEPERAKPSEPQRPAGAAGVANDVLIQLRKPKVALIAGGVLAVLLVLVLMTTGGKEKGSDQVVVVTPVAAAPASPQPSASGKAAAPGQAIQVRSAKAHCPSGSTDPMDAFGGQTGKAWSCVRAYKLDGQVLTIDLGKNYKVDSIGIVPGWDSVGSDGSDQWNKYRTVSRVSYQFNDSNASTYTQQTLDQRSLVVTNLEPAVSASKITLTVLESKGDPSTNTTAISSIVITGQ</sequence>
<feature type="region of interest" description="Disordered" evidence="1">
    <location>
        <begin position="118"/>
        <end position="145"/>
    </location>
</feature>
<dbReference type="OrthoDB" id="4526353at2"/>
<evidence type="ECO:0008006" key="4">
    <source>
        <dbReference type="Google" id="ProtNLM"/>
    </source>
</evidence>
<dbReference type="Gene3D" id="2.60.120.260">
    <property type="entry name" value="Galactose-binding domain-like"/>
    <property type="match status" value="1"/>
</dbReference>
<dbReference type="RefSeq" id="WP_068031212.1">
    <property type="nucleotide sequence ID" value="NZ_QQAZ01000002.1"/>
</dbReference>
<dbReference type="SUPFAM" id="SSF49785">
    <property type="entry name" value="Galactose-binding domain-like"/>
    <property type="match status" value="1"/>
</dbReference>
<dbReference type="EMBL" id="QQAZ01000002">
    <property type="protein sequence ID" value="RDI54527.1"/>
    <property type="molecule type" value="Genomic_DNA"/>
</dbReference>
<evidence type="ECO:0000313" key="2">
    <source>
        <dbReference type="EMBL" id="RDI54527.1"/>
    </source>
</evidence>
<evidence type="ECO:0000313" key="3">
    <source>
        <dbReference type="Proteomes" id="UP000255355"/>
    </source>
</evidence>
<reference evidence="2 3" key="1">
    <citation type="submission" date="2018-07" db="EMBL/GenBank/DDBJ databases">
        <title>Genomic Encyclopedia of Type Strains, Phase IV (KMG-IV): sequencing the most valuable type-strain genomes for metagenomic binning, comparative biology and taxonomic classification.</title>
        <authorList>
            <person name="Goeker M."/>
        </authorList>
    </citation>
    <scope>NUCLEOTIDE SEQUENCE [LARGE SCALE GENOMIC DNA]</scope>
    <source>
        <strain evidence="2 3">DSM 44952</strain>
    </source>
</reference>
<accession>A0A370HCT3</accession>
<name>A0A370HCT3_9NOCA</name>
<protein>
    <recommendedName>
        <fullName evidence="4">F5/8 type C domain-containing protein</fullName>
    </recommendedName>
</protein>
<dbReference type="Proteomes" id="UP000255355">
    <property type="component" value="Unassembled WGS sequence"/>
</dbReference>
<proteinExistence type="predicted"/>
<keyword evidence="3" id="KW-1185">Reference proteome</keyword>